<dbReference type="OrthoDB" id="125189at2759"/>
<dbReference type="AlphaFoldDB" id="V9F809"/>
<evidence type="ECO:0000313" key="2">
    <source>
        <dbReference type="EMBL" id="ETI46868.1"/>
    </source>
</evidence>
<keyword evidence="3" id="KW-1185">Reference proteome</keyword>
<dbReference type="Proteomes" id="UP000018721">
    <property type="component" value="Unassembled WGS sequence"/>
</dbReference>
<dbReference type="EMBL" id="ANIZ01001495">
    <property type="protein sequence ID" value="ETI46868.1"/>
    <property type="molecule type" value="Genomic_DNA"/>
</dbReference>
<gene>
    <name evidence="2" type="ORF">F443_08811</name>
</gene>
<reference evidence="2 3" key="1">
    <citation type="submission" date="2013-11" db="EMBL/GenBank/DDBJ databases">
        <title>The Genome Sequence of Phytophthora parasitica P1569.</title>
        <authorList>
            <consortium name="The Broad Institute Genomics Platform"/>
            <person name="Russ C."/>
            <person name="Tyler B."/>
            <person name="Panabieres F."/>
            <person name="Shan W."/>
            <person name="Tripathy S."/>
            <person name="Grunwald N."/>
            <person name="Machado M."/>
            <person name="Johnson C.S."/>
            <person name="Arredondo F."/>
            <person name="Hong C."/>
            <person name="Coffey M."/>
            <person name="Young S.K."/>
            <person name="Zeng Q."/>
            <person name="Gargeya S."/>
            <person name="Fitzgerald M."/>
            <person name="Abouelleil A."/>
            <person name="Alvarado L."/>
            <person name="Chapman S.B."/>
            <person name="Gainer-Dewar J."/>
            <person name="Goldberg J."/>
            <person name="Griggs A."/>
            <person name="Gujja S."/>
            <person name="Hansen M."/>
            <person name="Howarth C."/>
            <person name="Imamovic A."/>
            <person name="Ireland A."/>
            <person name="Larimer J."/>
            <person name="McCowan C."/>
            <person name="Murphy C."/>
            <person name="Pearson M."/>
            <person name="Poon T.W."/>
            <person name="Priest M."/>
            <person name="Roberts A."/>
            <person name="Saif S."/>
            <person name="Shea T."/>
            <person name="Sykes S."/>
            <person name="Wortman J."/>
            <person name="Nusbaum C."/>
            <person name="Birren B."/>
        </authorList>
    </citation>
    <scope>NUCLEOTIDE SEQUENCE [LARGE SCALE GENOMIC DNA]</scope>
    <source>
        <strain evidence="2 3">P1569</strain>
    </source>
</reference>
<feature type="non-terminal residue" evidence="2">
    <location>
        <position position="1"/>
    </location>
</feature>
<evidence type="ECO:0000256" key="1">
    <source>
        <dbReference type="SAM" id="MobiDB-lite"/>
    </source>
</evidence>
<protein>
    <submittedName>
        <fullName evidence="2">Uncharacterized protein</fullName>
    </submittedName>
</protein>
<name>V9F809_PHYNI</name>
<organism evidence="2 3">
    <name type="scientific">Phytophthora nicotianae P1569</name>
    <dbReference type="NCBI Taxonomy" id="1317065"/>
    <lineage>
        <taxon>Eukaryota</taxon>
        <taxon>Sar</taxon>
        <taxon>Stramenopiles</taxon>
        <taxon>Oomycota</taxon>
        <taxon>Peronosporomycetes</taxon>
        <taxon>Peronosporales</taxon>
        <taxon>Peronosporaceae</taxon>
        <taxon>Phytophthora</taxon>
    </lineage>
</organism>
<evidence type="ECO:0000313" key="3">
    <source>
        <dbReference type="Proteomes" id="UP000018721"/>
    </source>
</evidence>
<comment type="caution">
    <text evidence="2">The sequence shown here is derived from an EMBL/GenBank/DDBJ whole genome shotgun (WGS) entry which is preliminary data.</text>
</comment>
<sequence>NNPQAQRVFLCDKVRHTHNGAAMSCFELWHKGWRNGTRRPASMSKLRARTPVEVCEEEVQSSSDESSGERQAKRARQNS</sequence>
<feature type="region of interest" description="Disordered" evidence="1">
    <location>
        <begin position="54"/>
        <end position="79"/>
    </location>
</feature>
<accession>V9F809</accession>
<proteinExistence type="predicted"/>
<dbReference type="HOGENOM" id="CLU_2613346_0_0_1"/>